<reference evidence="2 3" key="1">
    <citation type="submission" date="2016-11" db="EMBL/GenBank/DDBJ databases">
        <title>Draft Genome Sequences of Nine Cyanobacterial Strains from Diverse Habitats.</title>
        <authorList>
            <person name="Zhu T."/>
            <person name="Hou S."/>
            <person name="Lu X."/>
            <person name="Hess W.R."/>
        </authorList>
    </citation>
    <scope>NUCLEOTIDE SEQUENCE [LARGE SCALE GENOMIC DNA]</scope>
    <source>
        <strain evidence="2 3">IAM M-71</strain>
    </source>
</reference>
<feature type="transmembrane region" description="Helical" evidence="1">
    <location>
        <begin position="183"/>
        <end position="201"/>
    </location>
</feature>
<accession>A0A1U7I8U9</accession>
<name>A0A1U7I8U9_9CYAN</name>
<dbReference type="Proteomes" id="UP000185860">
    <property type="component" value="Unassembled WGS sequence"/>
</dbReference>
<feature type="transmembrane region" description="Helical" evidence="1">
    <location>
        <begin position="261"/>
        <end position="286"/>
    </location>
</feature>
<feature type="transmembrane region" description="Helical" evidence="1">
    <location>
        <begin position="20"/>
        <end position="42"/>
    </location>
</feature>
<sequence length="466" mass="51656">MANFIPKKSFHISLQPAQAWTAILGLVLFTALCILAHAGGILRFIFPAASFLVGLFLYFRYPILYIGFTWWLWFLTPWVRRLVDLQSGWVDPSPILLAPPVVTLISFVSFLRYFPQAYYQGGLPFIISFLAVTYAFFVGLIKTSPTSAMLACLNWLTPIAFGFHFFINWRLYPQICQNIQRTFLWGVLVTGSYGIWQYLVAPEWDKFWLINTGAASFGTPEPLGIRVFSTMNSPQPFGVVIMAGLLILFSGKTALNFASAAVGYLSFLLSSARAVWLGWVVGLVLLTSSLKPKLQMRLIISILVIVIIVIPLANVEPFSTVIAPRIESFSNTDNDVSYNERAERYETFLGLALSQIIGGGLGGNAALGPNIDSGILDIFYSFGWFGALPYLTGIILLIFSLLQYPEVRFDPFMSAARAISIGVFAQIGLNGATAGLFGVILWGFMGITVAAHKYYLHQKNNPIQNL</sequence>
<keyword evidence="1" id="KW-0812">Transmembrane</keyword>
<feature type="transmembrane region" description="Helical" evidence="1">
    <location>
        <begin position="121"/>
        <end position="141"/>
    </location>
</feature>
<dbReference type="AlphaFoldDB" id="A0A1U7I8U9"/>
<dbReference type="RefSeq" id="WP_073596207.1">
    <property type="nucleotide sequence ID" value="NZ_MRCE01000035.1"/>
</dbReference>
<protein>
    <submittedName>
        <fullName evidence="2">Glucose-6-phosphate isomerase</fullName>
    </submittedName>
</protein>
<evidence type="ECO:0000256" key="1">
    <source>
        <dbReference type="SAM" id="Phobius"/>
    </source>
</evidence>
<dbReference type="STRING" id="454136.NIES2119_24960"/>
<dbReference type="GO" id="GO:0016853">
    <property type="term" value="F:isomerase activity"/>
    <property type="evidence" value="ECO:0007669"/>
    <property type="project" value="UniProtKB-KW"/>
</dbReference>
<feature type="transmembrane region" description="Helical" evidence="1">
    <location>
        <begin position="378"/>
        <end position="399"/>
    </location>
</feature>
<organism evidence="2 3">
    <name type="scientific">[Phormidium ambiguum] IAM M-71</name>
    <dbReference type="NCBI Taxonomy" id="454136"/>
    <lineage>
        <taxon>Bacteria</taxon>
        <taxon>Bacillati</taxon>
        <taxon>Cyanobacteriota</taxon>
        <taxon>Cyanophyceae</taxon>
        <taxon>Oscillatoriophycideae</taxon>
        <taxon>Aerosakkonematales</taxon>
        <taxon>Aerosakkonemataceae</taxon>
        <taxon>Floridanema</taxon>
    </lineage>
</organism>
<feature type="transmembrane region" description="Helical" evidence="1">
    <location>
        <begin position="147"/>
        <end position="171"/>
    </location>
</feature>
<keyword evidence="1" id="KW-1133">Transmembrane helix</keyword>
<keyword evidence="1" id="KW-0472">Membrane</keyword>
<feature type="transmembrane region" description="Helical" evidence="1">
    <location>
        <begin position="237"/>
        <end position="255"/>
    </location>
</feature>
<feature type="transmembrane region" description="Helical" evidence="1">
    <location>
        <begin position="49"/>
        <end position="73"/>
    </location>
</feature>
<keyword evidence="2" id="KW-0413">Isomerase</keyword>
<dbReference type="EMBL" id="MRCE01000035">
    <property type="protein sequence ID" value="OKH32831.1"/>
    <property type="molecule type" value="Genomic_DNA"/>
</dbReference>
<feature type="transmembrane region" description="Helical" evidence="1">
    <location>
        <begin position="298"/>
        <end position="315"/>
    </location>
</feature>
<gene>
    <name evidence="2" type="ORF">NIES2119_24960</name>
</gene>
<comment type="caution">
    <text evidence="2">The sequence shown here is derived from an EMBL/GenBank/DDBJ whole genome shotgun (WGS) entry which is preliminary data.</text>
</comment>
<evidence type="ECO:0000313" key="2">
    <source>
        <dbReference type="EMBL" id="OKH32831.1"/>
    </source>
</evidence>
<evidence type="ECO:0000313" key="3">
    <source>
        <dbReference type="Proteomes" id="UP000185860"/>
    </source>
</evidence>
<feature type="transmembrane region" description="Helical" evidence="1">
    <location>
        <begin position="93"/>
        <end position="114"/>
    </location>
</feature>
<dbReference type="OrthoDB" id="7295126at2"/>
<proteinExistence type="predicted"/>